<dbReference type="PANTHER" id="PTHR43297:SF14">
    <property type="entry name" value="ATPASE AAA-TYPE CORE DOMAIN-CONTAINING PROTEIN"/>
    <property type="match status" value="1"/>
</dbReference>
<dbReference type="GO" id="GO:0005524">
    <property type="term" value="F:ATP binding"/>
    <property type="evidence" value="ECO:0007669"/>
    <property type="project" value="UniProtKB-KW"/>
</dbReference>
<comment type="subcellular location">
    <subcellularLocation>
        <location evidence="1">Cell membrane</location>
        <topology evidence="1">Peripheral membrane protein</topology>
    </subcellularLocation>
</comment>
<dbReference type="PROSITE" id="PS50893">
    <property type="entry name" value="ABC_TRANSPORTER_2"/>
    <property type="match status" value="1"/>
</dbReference>
<organism evidence="11 12">
    <name type="scientific">Kineosphaera limosa NBRC 100340</name>
    <dbReference type="NCBI Taxonomy" id="1184609"/>
    <lineage>
        <taxon>Bacteria</taxon>
        <taxon>Bacillati</taxon>
        <taxon>Actinomycetota</taxon>
        <taxon>Actinomycetes</taxon>
        <taxon>Micrococcales</taxon>
        <taxon>Dermatophilaceae</taxon>
        <taxon>Kineosphaera</taxon>
    </lineage>
</organism>
<dbReference type="InterPro" id="IPR017871">
    <property type="entry name" value="ABC_transporter-like_CS"/>
</dbReference>
<comment type="similarity">
    <text evidence="2">Belongs to the ABC transporter superfamily.</text>
</comment>
<reference evidence="11 12" key="1">
    <citation type="submission" date="2012-08" db="EMBL/GenBank/DDBJ databases">
        <title>Whole genome shotgun sequence of Kineosphaera limosa NBRC 100340.</title>
        <authorList>
            <person name="Yoshida I."/>
            <person name="Isaki S."/>
            <person name="Hosoyama A."/>
            <person name="Tsuchikane K."/>
            <person name="Katsumata H."/>
            <person name="Ando Y."/>
            <person name="Ohji S."/>
            <person name="Hamada M."/>
            <person name="Tamura T."/>
            <person name="Yamazoe A."/>
            <person name="Yamazaki S."/>
            <person name="Fujita N."/>
        </authorList>
    </citation>
    <scope>NUCLEOTIDE SEQUENCE [LARGE SCALE GENOMIC DNA]</scope>
    <source>
        <strain evidence="11 12">NBRC 100340</strain>
    </source>
</reference>
<keyword evidence="4" id="KW-1003">Cell membrane</keyword>
<keyword evidence="6" id="KW-0547">Nucleotide-binding</keyword>
<dbReference type="GO" id="GO:0016887">
    <property type="term" value="F:ATP hydrolysis activity"/>
    <property type="evidence" value="ECO:0007669"/>
    <property type="project" value="InterPro"/>
</dbReference>
<name>K6VMK1_9MICO</name>
<dbReference type="SUPFAM" id="SSF52540">
    <property type="entry name" value="P-loop containing nucleoside triphosphate hydrolases"/>
    <property type="match status" value="1"/>
</dbReference>
<keyword evidence="5" id="KW-0997">Cell inner membrane</keyword>
<feature type="domain" description="ABC transporter" evidence="10">
    <location>
        <begin position="32"/>
        <end position="270"/>
    </location>
</feature>
<dbReference type="Proteomes" id="UP000008366">
    <property type="component" value="Unassembled WGS sequence"/>
</dbReference>
<dbReference type="InterPro" id="IPR003439">
    <property type="entry name" value="ABC_transporter-like_ATP-bd"/>
</dbReference>
<dbReference type="PROSITE" id="PS00211">
    <property type="entry name" value="ABC_TRANSPORTER_1"/>
    <property type="match status" value="1"/>
</dbReference>
<dbReference type="SMART" id="SM00382">
    <property type="entry name" value="AAA"/>
    <property type="match status" value="1"/>
</dbReference>
<gene>
    <name evidence="11" type="ORF">KILIM_069_00110</name>
</gene>
<dbReference type="GO" id="GO:0005886">
    <property type="term" value="C:plasma membrane"/>
    <property type="evidence" value="ECO:0007669"/>
    <property type="project" value="UniProtKB-SubCell"/>
</dbReference>
<evidence type="ECO:0000256" key="3">
    <source>
        <dbReference type="ARBA" id="ARBA00022448"/>
    </source>
</evidence>
<protein>
    <submittedName>
        <fullName evidence="11">Putative ABC transporter ATP-binding protein</fullName>
    </submittedName>
</protein>
<dbReference type="eggNOG" id="COG0444">
    <property type="taxonomic scope" value="Bacteria"/>
</dbReference>
<evidence type="ECO:0000256" key="2">
    <source>
        <dbReference type="ARBA" id="ARBA00005417"/>
    </source>
</evidence>
<dbReference type="InterPro" id="IPR050388">
    <property type="entry name" value="ABC_Ni/Peptide_Import"/>
</dbReference>
<keyword evidence="3" id="KW-0813">Transport</keyword>
<evidence type="ECO:0000256" key="4">
    <source>
        <dbReference type="ARBA" id="ARBA00022475"/>
    </source>
</evidence>
<dbReference type="EMBL" id="BAHD01000069">
    <property type="protein sequence ID" value="GAB97443.1"/>
    <property type="molecule type" value="Genomic_DNA"/>
</dbReference>
<evidence type="ECO:0000256" key="8">
    <source>
        <dbReference type="ARBA" id="ARBA00022967"/>
    </source>
</evidence>
<evidence type="ECO:0000256" key="9">
    <source>
        <dbReference type="ARBA" id="ARBA00023136"/>
    </source>
</evidence>
<keyword evidence="8" id="KW-1278">Translocase</keyword>
<dbReference type="Pfam" id="PF00005">
    <property type="entry name" value="ABC_tran"/>
    <property type="match status" value="1"/>
</dbReference>
<dbReference type="PANTHER" id="PTHR43297">
    <property type="entry name" value="OLIGOPEPTIDE TRANSPORT ATP-BINDING PROTEIN APPD"/>
    <property type="match status" value="1"/>
</dbReference>
<keyword evidence="7 11" id="KW-0067">ATP-binding</keyword>
<comment type="caution">
    <text evidence="11">The sequence shown here is derived from an EMBL/GenBank/DDBJ whole genome shotgun (WGS) entry which is preliminary data.</text>
</comment>
<dbReference type="AlphaFoldDB" id="K6VMK1"/>
<keyword evidence="12" id="KW-1185">Reference proteome</keyword>
<dbReference type="Gene3D" id="3.40.50.300">
    <property type="entry name" value="P-loop containing nucleotide triphosphate hydrolases"/>
    <property type="match status" value="1"/>
</dbReference>
<dbReference type="InterPro" id="IPR027417">
    <property type="entry name" value="P-loop_NTPase"/>
</dbReference>
<evidence type="ECO:0000259" key="10">
    <source>
        <dbReference type="PROSITE" id="PS50893"/>
    </source>
</evidence>
<proteinExistence type="inferred from homology"/>
<evidence type="ECO:0000256" key="7">
    <source>
        <dbReference type="ARBA" id="ARBA00022840"/>
    </source>
</evidence>
<accession>K6VMK1</accession>
<sequence length="329" mass="34018">MSAPAALEAAARVADGRLVVDGLRVQLPLPPRRTRPLSSPPRQSWVHAARGLQLQAAPGTVTAIVGESGCGKSVLAAALMGLLPAGSRVRGRVEVGGRDLLSLTEAQLTRVRGRVVGLVPQSASTHLNPVRTIGATIEETLRHHDLRCSAAEVLAQVGLSAGVAGAYPHEVSGGMAQRALVALALALKPQVLVADEPTSALDDSNATAVLALLRGHADAGHAVVLITHDLLAARAVADRVAVMYCGEFVEVGPARDVLNEPLHDYSRALLAALPERGLVPPPGSVSSLVNPDPRVCAWHARVGAPCGHRSLRVVAPDHSVACLEPGGEP</sequence>
<evidence type="ECO:0000313" key="11">
    <source>
        <dbReference type="EMBL" id="GAB97443.1"/>
    </source>
</evidence>
<dbReference type="STRING" id="1184609.KILIM_069_00110"/>
<dbReference type="OrthoDB" id="8036461at2"/>
<dbReference type="RefSeq" id="WP_006593975.1">
    <property type="nucleotide sequence ID" value="NZ_BAHD01000069.1"/>
</dbReference>
<evidence type="ECO:0000256" key="5">
    <source>
        <dbReference type="ARBA" id="ARBA00022519"/>
    </source>
</evidence>
<evidence type="ECO:0000256" key="6">
    <source>
        <dbReference type="ARBA" id="ARBA00022741"/>
    </source>
</evidence>
<evidence type="ECO:0000256" key="1">
    <source>
        <dbReference type="ARBA" id="ARBA00004202"/>
    </source>
</evidence>
<evidence type="ECO:0000313" key="12">
    <source>
        <dbReference type="Proteomes" id="UP000008366"/>
    </source>
</evidence>
<dbReference type="InterPro" id="IPR003593">
    <property type="entry name" value="AAA+_ATPase"/>
</dbReference>
<keyword evidence="9" id="KW-0472">Membrane</keyword>